<dbReference type="EMBL" id="CM042018">
    <property type="protein sequence ID" value="KAI3829891.1"/>
    <property type="molecule type" value="Genomic_DNA"/>
</dbReference>
<keyword evidence="2" id="KW-1185">Reference proteome</keyword>
<dbReference type="Proteomes" id="UP001056120">
    <property type="component" value="Linkage Group LG01"/>
</dbReference>
<accession>A0ACB9KC52</accession>
<gene>
    <name evidence="1" type="ORF">L1987_04022</name>
</gene>
<evidence type="ECO:0000313" key="2">
    <source>
        <dbReference type="Proteomes" id="UP001056120"/>
    </source>
</evidence>
<organism evidence="1 2">
    <name type="scientific">Smallanthus sonchifolius</name>
    <dbReference type="NCBI Taxonomy" id="185202"/>
    <lineage>
        <taxon>Eukaryota</taxon>
        <taxon>Viridiplantae</taxon>
        <taxon>Streptophyta</taxon>
        <taxon>Embryophyta</taxon>
        <taxon>Tracheophyta</taxon>
        <taxon>Spermatophyta</taxon>
        <taxon>Magnoliopsida</taxon>
        <taxon>eudicotyledons</taxon>
        <taxon>Gunneridae</taxon>
        <taxon>Pentapetalae</taxon>
        <taxon>asterids</taxon>
        <taxon>campanulids</taxon>
        <taxon>Asterales</taxon>
        <taxon>Asteraceae</taxon>
        <taxon>Asteroideae</taxon>
        <taxon>Heliantheae alliance</taxon>
        <taxon>Millerieae</taxon>
        <taxon>Smallanthus</taxon>
    </lineage>
</organism>
<sequence length="134" mass="13725">MAAAIDKATAVAISFDEADLDFSEFGRFRFEMLAGNEADGFVVCGGGGVGNSGKNGRLSGGGAAVVGLGVNGTSDDRGEGGTLGESSGKNGWWRIRRLFAAAVAPEFVKRKKKKMGIFMGRVGGVNAGVVMAMD</sequence>
<reference evidence="1 2" key="2">
    <citation type="journal article" date="2022" name="Mol. Ecol. Resour.">
        <title>The genomes of chicory, endive, great burdock and yacon provide insights into Asteraceae paleo-polyploidization history and plant inulin production.</title>
        <authorList>
            <person name="Fan W."/>
            <person name="Wang S."/>
            <person name="Wang H."/>
            <person name="Wang A."/>
            <person name="Jiang F."/>
            <person name="Liu H."/>
            <person name="Zhao H."/>
            <person name="Xu D."/>
            <person name="Zhang Y."/>
        </authorList>
    </citation>
    <scope>NUCLEOTIDE SEQUENCE [LARGE SCALE GENOMIC DNA]</scope>
    <source>
        <strain evidence="2">cv. Yunnan</strain>
        <tissue evidence="1">Leaves</tissue>
    </source>
</reference>
<protein>
    <submittedName>
        <fullName evidence="1">Uncharacterized protein</fullName>
    </submittedName>
</protein>
<reference evidence="2" key="1">
    <citation type="journal article" date="2022" name="Mol. Ecol. Resour.">
        <title>The genomes of chicory, endive, great burdock and yacon provide insights into Asteraceae palaeo-polyploidization history and plant inulin production.</title>
        <authorList>
            <person name="Fan W."/>
            <person name="Wang S."/>
            <person name="Wang H."/>
            <person name="Wang A."/>
            <person name="Jiang F."/>
            <person name="Liu H."/>
            <person name="Zhao H."/>
            <person name="Xu D."/>
            <person name="Zhang Y."/>
        </authorList>
    </citation>
    <scope>NUCLEOTIDE SEQUENCE [LARGE SCALE GENOMIC DNA]</scope>
    <source>
        <strain evidence="2">cv. Yunnan</strain>
    </source>
</reference>
<proteinExistence type="predicted"/>
<comment type="caution">
    <text evidence="1">The sequence shown here is derived from an EMBL/GenBank/DDBJ whole genome shotgun (WGS) entry which is preliminary data.</text>
</comment>
<name>A0ACB9KC52_9ASTR</name>
<evidence type="ECO:0000313" key="1">
    <source>
        <dbReference type="EMBL" id="KAI3829891.1"/>
    </source>
</evidence>